<sequence>MCDIMGPSLPYPYSLNFVALDCNFRAYIFLPWWTSAWITCSSHAKVFKKHQIKPGTISKETVCVNSHHVLLTCYSEP</sequence>
<protein>
    <submittedName>
        <fullName evidence="1">Uncharacterized protein</fullName>
    </submittedName>
</protein>
<dbReference type="EMBL" id="GBRH01160220">
    <property type="protein sequence ID" value="JAE37676.1"/>
    <property type="molecule type" value="Transcribed_RNA"/>
</dbReference>
<evidence type="ECO:0000313" key="1">
    <source>
        <dbReference type="EMBL" id="JAE37676.1"/>
    </source>
</evidence>
<organism evidence="1">
    <name type="scientific">Arundo donax</name>
    <name type="common">Giant reed</name>
    <name type="synonym">Donax arundinaceus</name>
    <dbReference type="NCBI Taxonomy" id="35708"/>
    <lineage>
        <taxon>Eukaryota</taxon>
        <taxon>Viridiplantae</taxon>
        <taxon>Streptophyta</taxon>
        <taxon>Embryophyta</taxon>
        <taxon>Tracheophyta</taxon>
        <taxon>Spermatophyta</taxon>
        <taxon>Magnoliopsida</taxon>
        <taxon>Liliopsida</taxon>
        <taxon>Poales</taxon>
        <taxon>Poaceae</taxon>
        <taxon>PACMAD clade</taxon>
        <taxon>Arundinoideae</taxon>
        <taxon>Arundineae</taxon>
        <taxon>Arundo</taxon>
    </lineage>
</organism>
<reference evidence="1" key="1">
    <citation type="submission" date="2014-09" db="EMBL/GenBank/DDBJ databases">
        <authorList>
            <person name="Magalhaes I.L.F."/>
            <person name="Oliveira U."/>
            <person name="Santos F.R."/>
            <person name="Vidigal T.H.D.A."/>
            <person name="Brescovit A.D."/>
            <person name="Santos A.J."/>
        </authorList>
    </citation>
    <scope>NUCLEOTIDE SEQUENCE</scope>
    <source>
        <tissue evidence="1">Shoot tissue taken approximately 20 cm above the soil surface</tissue>
    </source>
</reference>
<proteinExistence type="predicted"/>
<name>A0A0A9HS21_ARUDO</name>
<reference evidence="1" key="2">
    <citation type="journal article" date="2015" name="Data Brief">
        <title>Shoot transcriptome of the giant reed, Arundo donax.</title>
        <authorList>
            <person name="Barrero R.A."/>
            <person name="Guerrero F.D."/>
            <person name="Moolhuijzen P."/>
            <person name="Goolsby J.A."/>
            <person name="Tidwell J."/>
            <person name="Bellgard S.E."/>
            <person name="Bellgard M.I."/>
        </authorList>
    </citation>
    <scope>NUCLEOTIDE SEQUENCE</scope>
    <source>
        <tissue evidence="1">Shoot tissue taken approximately 20 cm above the soil surface</tissue>
    </source>
</reference>
<accession>A0A0A9HS21</accession>
<dbReference type="AlphaFoldDB" id="A0A0A9HS21"/>